<name>A0ACC3Z155_COLTU</name>
<dbReference type="Proteomes" id="UP000805649">
    <property type="component" value="Unassembled WGS sequence"/>
</dbReference>
<sequence length="450" mass="50641">MSDLESLPDSPSAAIDRDDHADNEEPREGAGGATAEELSDQESDQLSEIDEDQFEDYDPATANIEDRPITVDEDVAKTLKAGKRKVADGDKPRKPKEGRRDKKRSRDDEVSGEADGDVGRPSRKSRRAAADGERKPRPKAASPEIEDESHLSPEERRRRAIDRALDAAMKGPTKRKKKKDEIVGYILFRAKPCASSLMTWEQDLEDEIDEQIADLKVAMERACEADNSAREAGQPAVHKLKLLPQVKDLLNRNNVQHAILDPDTNFLQHVKFFLEPLNDGSLPAYNIQREIFQALIRLPIEKEALLSSGIGKVVYFYTRSKKPEPGIKRMAERLLGDWSRPILKRTDDYKKRHIETREFDYEALKMSQRQAGSSQFTLTQRPSQTVKELEREAMLAPVINSNRARPGGLPSSYTIAPKSTYDVSRAPDHRPIGAGGLEAFRKITQKGKKR</sequence>
<accession>A0ACC3Z155</accession>
<comment type="caution">
    <text evidence="1">The sequence shown here is derived from an EMBL/GenBank/DDBJ whole genome shotgun (WGS) entry which is preliminary data.</text>
</comment>
<organism evidence="1 2">
    <name type="scientific">Colletotrichum truncatum</name>
    <name type="common">Anthracnose fungus</name>
    <name type="synonym">Colletotrichum capsici</name>
    <dbReference type="NCBI Taxonomy" id="5467"/>
    <lineage>
        <taxon>Eukaryota</taxon>
        <taxon>Fungi</taxon>
        <taxon>Dikarya</taxon>
        <taxon>Ascomycota</taxon>
        <taxon>Pezizomycotina</taxon>
        <taxon>Sordariomycetes</taxon>
        <taxon>Hypocreomycetidae</taxon>
        <taxon>Glomerellales</taxon>
        <taxon>Glomerellaceae</taxon>
        <taxon>Colletotrichum</taxon>
        <taxon>Colletotrichum truncatum species complex</taxon>
    </lineage>
</organism>
<evidence type="ECO:0000313" key="1">
    <source>
        <dbReference type="EMBL" id="KAL0937826.1"/>
    </source>
</evidence>
<proteinExistence type="predicted"/>
<keyword evidence="2" id="KW-1185">Reference proteome</keyword>
<reference evidence="1 2" key="1">
    <citation type="journal article" date="2020" name="Phytopathology">
        <title>Genome Sequence Resources of Colletotrichum truncatum, C. plurivorum, C. musicola, and C. sojae: Four Species Pathogenic to Soybean (Glycine max).</title>
        <authorList>
            <person name="Rogerio F."/>
            <person name="Boufleur T.R."/>
            <person name="Ciampi-Guillardi M."/>
            <person name="Sukno S.A."/>
            <person name="Thon M.R."/>
            <person name="Massola Junior N.S."/>
            <person name="Baroncelli R."/>
        </authorList>
    </citation>
    <scope>NUCLEOTIDE SEQUENCE [LARGE SCALE GENOMIC DNA]</scope>
    <source>
        <strain evidence="1 2">CMES1059</strain>
    </source>
</reference>
<gene>
    <name evidence="1" type="ORF">CTRU02_207557</name>
</gene>
<evidence type="ECO:0000313" key="2">
    <source>
        <dbReference type="Proteomes" id="UP000805649"/>
    </source>
</evidence>
<protein>
    <submittedName>
        <fullName evidence="1">Transcription factor like protein</fullName>
    </submittedName>
</protein>
<dbReference type="EMBL" id="VUJX02000004">
    <property type="protein sequence ID" value="KAL0937826.1"/>
    <property type="molecule type" value="Genomic_DNA"/>
</dbReference>